<organism evidence="1 2">
    <name type="scientific">Chryseobacterium gleum ATCC 35910</name>
    <dbReference type="NCBI Taxonomy" id="525257"/>
    <lineage>
        <taxon>Bacteria</taxon>
        <taxon>Pseudomonadati</taxon>
        <taxon>Bacteroidota</taxon>
        <taxon>Flavobacteriia</taxon>
        <taxon>Flavobacteriales</taxon>
        <taxon>Weeksellaceae</taxon>
        <taxon>Chryseobacterium group</taxon>
        <taxon>Chryseobacterium</taxon>
    </lineage>
</organism>
<protein>
    <recommendedName>
        <fullName evidence="3">Arm DNA-binding domain-containing protein</fullName>
    </recommendedName>
</protein>
<reference evidence="1" key="1">
    <citation type="submission" date="2010-06" db="EMBL/GenBank/DDBJ databases">
        <authorList>
            <person name="Muzny D."/>
            <person name="Qin X."/>
            <person name="Buhay C."/>
            <person name="Dugan-Rocha S."/>
            <person name="Ding Y."/>
            <person name="Chen G."/>
            <person name="Hawes A."/>
            <person name="Holder M."/>
            <person name="Jhangiani S."/>
            <person name="Johnson A."/>
            <person name="Khan Z."/>
            <person name="Li Z."/>
            <person name="Liu W."/>
            <person name="Liu X."/>
            <person name="Perez L."/>
            <person name="Shen H."/>
            <person name="Wang Q."/>
            <person name="Watt J."/>
            <person name="Xi L."/>
            <person name="Xin Y."/>
            <person name="Zhou J."/>
            <person name="Deng J."/>
            <person name="Jiang H."/>
            <person name="Liu Y."/>
            <person name="Qu J."/>
            <person name="Song X.-Z."/>
            <person name="Zhang L."/>
            <person name="Villasana D."/>
            <person name="Johnson A."/>
            <person name="Liu J."/>
            <person name="Liyanage D."/>
            <person name="Lorensuhewa L."/>
            <person name="Robinson T."/>
            <person name="Song A."/>
            <person name="Song B.-B."/>
            <person name="Dinh H."/>
            <person name="Thornton R."/>
            <person name="Coyle M."/>
            <person name="Francisco L."/>
            <person name="Jackson L."/>
            <person name="Javaid M."/>
            <person name="Korchina V."/>
            <person name="Kovar C."/>
            <person name="Mata R."/>
            <person name="Mathew T."/>
            <person name="Ngo R."/>
            <person name="Nguyen L."/>
            <person name="Nguyen N."/>
            <person name="Okwuonu G."/>
            <person name="Ongeri F."/>
            <person name="Pham C."/>
            <person name="Simmons D."/>
            <person name="Wilczek-Boney K."/>
            <person name="Hale W."/>
            <person name="Jakkamsetti A."/>
            <person name="Pham P."/>
            <person name="Ruth R."/>
            <person name="San Lucas F."/>
            <person name="Warren J."/>
            <person name="Zhang J."/>
            <person name="Zhao Z."/>
            <person name="Zhou C."/>
            <person name="Zhu D."/>
            <person name="Lee S."/>
            <person name="Bess C."/>
            <person name="Blankenburg K."/>
            <person name="Forbes L."/>
            <person name="Fu Q."/>
            <person name="Gubbala S."/>
            <person name="Hirani K."/>
            <person name="Jayaseelan J.C."/>
            <person name="Lara F."/>
            <person name="Munidasa M."/>
            <person name="Palculict T."/>
            <person name="Patil S."/>
            <person name="Pu L.-L."/>
            <person name="Saada N."/>
            <person name="Tang L."/>
            <person name="Weissenberger G."/>
            <person name="Zhu Y."/>
            <person name="Hemphill L."/>
            <person name="Shang Y."/>
            <person name="Youmans B."/>
            <person name="Ayvaz T."/>
            <person name="Ross M."/>
            <person name="Santibanez J."/>
            <person name="Aqrawi P."/>
            <person name="Gross S."/>
            <person name="Joshi V."/>
            <person name="Fowler G."/>
            <person name="Nazareth L."/>
            <person name="Reid J."/>
            <person name="Worley K."/>
            <person name="Petrosino J."/>
            <person name="Highlander S."/>
            <person name="Gibbs R."/>
        </authorList>
    </citation>
    <scope>NUCLEOTIDE SEQUENCE [LARGE SCALE GENOMIC DNA]</scope>
    <source>
        <strain evidence="1">ATCC 35910</strain>
    </source>
</reference>
<keyword evidence="2" id="KW-1185">Reference proteome</keyword>
<gene>
    <name evidence="1" type="ORF">HMPREF0204_15216</name>
</gene>
<evidence type="ECO:0008006" key="3">
    <source>
        <dbReference type="Google" id="ProtNLM"/>
    </source>
</evidence>
<dbReference type="EMBL" id="ACKQ02000007">
    <property type="protein sequence ID" value="EFK36147.1"/>
    <property type="molecule type" value="Genomic_DNA"/>
</dbReference>
<sequence>MKNITVRQRTLDGHVFFEILTGKKGTPVVIPAAIIVIKIFEKYGNSLQKDFRNHTIILRLRKLLKSPKLKEKLFFLERKEGRKRKKL</sequence>
<accession>A0ABP2IQR5</accession>
<proteinExistence type="predicted"/>
<comment type="caution">
    <text evidence="1">The sequence shown here is derived from an EMBL/GenBank/DDBJ whole genome shotgun (WGS) entry which is preliminary data.</text>
</comment>
<dbReference type="Proteomes" id="UP000002969">
    <property type="component" value="Unassembled WGS sequence"/>
</dbReference>
<name>A0ABP2IQR5_CHRGE</name>
<evidence type="ECO:0000313" key="1">
    <source>
        <dbReference type="EMBL" id="EFK36147.1"/>
    </source>
</evidence>
<evidence type="ECO:0000313" key="2">
    <source>
        <dbReference type="Proteomes" id="UP000002969"/>
    </source>
</evidence>